<dbReference type="InterPro" id="IPR018499">
    <property type="entry name" value="Tetraspanin/Peripherin"/>
</dbReference>
<protein>
    <submittedName>
        <fullName evidence="6">Uncharacterized protein</fullName>
    </submittedName>
</protein>
<dbReference type="InterPro" id="IPR008952">
    <property type="entry name" value="Tetraspanin_EC2_sf"/>
</dbReference>
<dbReference type="AlphaFoldDB" id="A0AAW1DJ08"/>
<evidence type="ECO:0000256" key="4">
    <source>
        <dbReference type="ARBA" id="ARBA00023136"/>
    </source>
</evidence>
<keyword evidence="3 5" id="KW-1133">Transmembrane helix</keyword>
<evidence type="ECO:0000256" key="5">
    <source>
        <dbReference type="SAM" id="Phobius"/>
    </source>
</evidence>
<name>A0AAW1DJ08_9HEMI</name>
<evidence type="ECO:0000256" key="2">
    <source>
        <dbReference type="ARBA" id="ARBA00022692"/>
    </source>
</evidence>
<dbReference type="Pfam" id="PF00335">
    <property type="entry name" value="Tetraspanin"/>
    <property type="match status" value="1"/>
</dbReference>
<keyword evidence="4 5" id="KW-0472">Membrane</keyword>
<dbReference type="Proteomes" id="UP001461498">
    <property type="component" value="Unassembled WGS sequence"/>
</dbReference>
<proteinExistence type="predicted"/>
<evidence type="ECO:0000313" key="6">
    <source>
        <dbReference type="EMBL" id="KAK9508917.1"/>
    </source>
</evidence>
<evidence type="ECO:0000256" key="3">
    <source>
        <dbReference type="ARBA" id="ARBA00022989"/>
    </source>
</evidence>
<evidence type="ECO:0000313" key="7">
    <source>
        <dbReference type="Proteomes" id="UP001461498"/>
    </source>
</evidence>
<dbReference type="SUPFAM" id="SSF48652">
    <property type="entry name" value="Tetraspanin"/>
    <property type="match status" value="1"/>
</dbReference>
<evidence type="ECO:0000256" key="1">
    <source>
        <dbReference type="ARBA" id="ARBA00004141"/>
    </source>
</evidence>
<comment type="subcellular location">
    <subcellularLocation>
        <location evidence="1">Membrane</location>
        <topology evidence="1">Multi-pass membrane protein</topology>
    </subcellularLocation>
</comment>
<dbReference type="EMBL" id="JAPXFL010000003">
    <property type="protein sequence ID" value="KAK9508917.1"/>
    <property type="molecule type" value="Genomic_DNA"/>
</dbReference>
<keyword evidence="2 5" id="KW-0812">Transmembrane</keyword>
<feature type="transmembrane region" description="Helical" evidence="5">
    <location>
        <begin position="93"/>
        <end position="117"/>
    </location>
</feature>
<reference evidence="6 7" key="1">
    <citation type="submission" date="2022-12" db="EMBL/GenBank/DDBJ databases">
        <title>Chromosome-level genome assembly of true bugs.</title>
        <authorList>
            <person name="Ma L."/>
            <person name="Li H."/>
        </authorList>
    </citation>
    <scope>NUCLEOTIDE SEQUENCE [LARGE SCALE GENOMIC DNA]</scope>
    <source>
        <strain evidence="6">Lab_2022b</strain>
    </source>
</reference>
<accession>A0AAW1DJ08</accession>
<comment type="caution">
    <text evidence="6">The sequence shown here is derived from an EMBL/GenBank/DDBJ whole genome shotgun (WGS) entry which is preliminary data.</text>
</comment>
<gene>
    <name evidence="6" type="ORF">O3M35_006358</name>
</gene>
<sequence>MTDLSSDKYDLEEIFDPESLQYQTGLNRMHFIQKRFKCCGVEGPFDTFGEKMTSVYPYSCCGLDYPSETCKRDLIYQNGCLYEVGVAFIHTCYIIVAFFCIVFISHLAIFAIVFYIIRTFDFTGIDEPEQM</sequence>
<keyword evidence="7" id="KW-1185">Reference proteome</keyword>
<organism evidence="6 7">
    <name type="scientific">Rhynocoris fuscipes</name>
    <dbReference type="NCBI Taxonomy" id="488301"/>
    <lineage>
        <taxon>Eukaryota</taxon>
        <taxon>Metazoa</taxon>
        <taxon>Ecdysozoa</taxon>
        <taxon>Arthropoda</taxon>
        <taxon>Hexapoda</taxon>
        <taxon>Insecta</taxon>
        <taxon>Pterygota</taxon>
        <taxon>Neoptera</taxon>
        <taxon>Paraneoptera</taxon>
        <taxon>Hemiptera</taxon>
        <taxon>Heteroptera</taxon>
        <taxon>Panheteroptera</taxon>
        <taxon>Cimicomorpha</taxon>
        <taxon>Reduviidae</taxon>
        <taxon>Harpactorinae</taxon>
        <taxon>Harpactorini</taxon>
        <taxon>Rhynocoris</taxon>
    </lineage>
</organism>
<dbReference type="GO" id="GO:0016020">
    <property type="term" value="C:membrane"/>
    <property type="evidence" value="ECO:0007669"/>
    <property type="project" value="UniProtKB-SubCell"/>
</dbReference>
<dbReference type="Gene3D" id="1.10.1450.10">
    <property type="entry name" value="Tetraspanin"/>
    <property type="match status" value="1"/>
</dbReference>